<evidence type="ECO:0000313" key="3">
    <source>
        <dbReference type="Proteomes" id="UP000028870"/>
    </source>
</evidence>
<protein>
    <submittedName>
        <fullName evidence="2">Uncharacterized protein</fullName>
    </submittedName>
</protein>
<evidence type="ECO:0000256" key="1">
    <source>
        <dbReference type="SAM" id="MobiDB-lite"/>
    </source>
</evidence>
<dbReference type="AlphaFoldDB" id="W9AZZ9"/>
<comment type="caution">
    <text evidence="2">The sequence shown here is derived from an EMBL/GenBank/DDBJ whole genome shotgun (WGS) entry which is preliminary data.</text>
</comment>
<dbReference type="RefSeq" id="WP_036399611.1">
    <property type="nucleotide sequence ID" value="NZ_CCBB010000002.1"/>
</dbReference>
<feature type="compositionally biased region" description="Pro residues" evidence="1">
    <location>
        <begin position="27"/>
        <end position="36"/>
    </location>
</feature>
<sequence length="171" mass="18200">MSISSEELRALVREVVREAVTGLKAPAPQPPAPPVQPAGVAEQMGLQPTGPRAADGRVRTEEVRLATDADLDGFVRKLLRLFENPKNRADIKAGRLRFRLGGTGRSAPGGTVHRFDSGAVTERQIADLAGGTLVLGPRAVLTPLAREKARTLGITITKSAQKIAPATEERK</sequence>
<feature type="region of interest" description="Disordered" evidence="1">
    <location>
        <begin position="22"/>
        <end position="55"/>
    </location>
</feature>
<dbReference type="STRING" id="258533.BN977_03326"/>
<keyword evidence="3" id="KW-1185">Reference proteome</keyword>
<name>W9AZZ9_MYCCO</name>
<dbReference type="eggNOG" id="ENOG5033K5U">
    <property type="taxonomic scope" value="Bacteria"/>
</dbReference>
<evidence type="ECO:0000313" key="2">
    <source>
        <dbReference type="EMBL" id="CDO08507.1"/>
    </source>
</evidence>
<dbReference type="OrthoDB" id="4730721at2"/>
<reference evidence="2" key="2">
    <citation type="submission" date="2014-03" db="EMBL/GenBank/DDBJ databases">
        <authorList>
            <person name="Urmite Genomes"/>
        </authorList>
    </citation>
    <scope>NUCLEOTIDE SEQUENCE</scope>
    <source>
        <strain evidence="2">DSM 44829</strain>
    </source>
</reference>
<organism evidence="2 3">
    <name type="scientific">Mycolicibacterium cosmeticum</name>
    <dbReference type="NCBI Taxonomy" id="258533"/>
    <lineage>
        <taxon>Bacteria</taxon>
        <taxon>Bacillati</taxon>
        <taxon>Actinomycetota</taxon>
        <taxon>Actinomycetes</taxon>
        <taxon>Mycobacteriales</taxon>
        <taxon>Mycobacteriaceae</taxon>
        <taxon>Mycolicibacterium</taxon>
    </lineage>
</organism>
<proteinExistence type="predicted"/>
<reference evidence="2" key="1">
    <citation type="submission" date="2014-03" db="EMBL/GenBank/DDBJ databases">
        <title>Draft Genome Sequence of Mycobacterium cosmeticum DSM 44829.</title>
        <authorList>
            <person name="Croce O."/>
            <person name="Robert C."/>
            <person name="Raoult D."/>
            <person name="Drancourt M."/>
        </authorList>
    </citation>
    <scope>NUCLEOTIDE SEQUENCE [LARGE SCALE GENOMIC DNA]</scope>
    <source>
        <strain evidence="2">DSM 44829</strain>
    </source>
</reference>
<accession>W9AZZ9</accession>
<dbReference type="Proteomes" id="UP000028870">
    <property type="component" value="Unassembled WGS sequence"/>
</dbReference>
<gene>
    <name evidence="2" type="ORF">BN977_03326</name>
</gene>
<dbReference type="EMBL" id="CCBB010000002">
    <property type="protein sequence ID" value="CDO08507.1"/>
    <property type="molecule type" value="Genomic_DNA"/>
</dbReference>